<reference evidence="2 3" key="1">
    <citation type="submission" date="2015-09" db="EMBL/GenBank/DDBJ databases">
        <title>Draft genome of a European isolate of the apple canker pathogen Neonectria ditissima.</title>
        <authorList>
            <person name="Gomez-Cortecero A."/>
            <person name="Harrison R.J."/>
            <person name="Armitage A.D."/>
        </authorList>
    </citation>
    <scope>NUCLEOTIDE SEQUENCE [LARGE SCALE GENOMIC DNA]</scope>
    <source>
        <strain evidence="2 3">R09/05</strain>
    </source>
</reference>
<dbReference type="Proteomes" id="UP000050424">
    <property type="component" value="Unassembled WGS sequence"/>
</dbReference>
<sequence>MTRPSQALLTLFLYALSVHAAPQAATTAASDEPATFTAAPNVGPGGSSFTDSAHFRVYNGDAAATESSLAMLEGAYECFVGKLGWRSSGLSFNSQTSTGPWYKTNVYSVSSLSGNAAGVMQSDAEAGAGYLEVVADYLATPGVTVHEYGHALHYHQQTWVSQGRTGAWWETLANWVADTYTTSELCAAAREANGQTTTPSEIELAKVLGDSFQVIVDGSVDTGNYYQAWPFFTYLTNNPDDFAGLGQDTLRQLMVQYSKDSNETPLHTLARVSENATVGDIVGRYWARMAYVDIGHPTAQETFLAQRDSINFANLDSQGSGSYKVKAARQPRYMGSNIIPLTTSGAATVAIKVTTSGVYTGTVAVRNTSSGDVRYVSLVNGSASVAVAQSEEATLVIANTPAEPILYDGFDLSTEVSAGLDYTVTISGATV</sequence>
<dbReference type="Pfam" id="PF19527">
    <property type="entry name" value="DUF6055"/>
    <property type="match status" value="1"/>
</dbReference>
<comment type="caution">
    <text evidence="2">The sequence shown here is derived from an EMBL/GenBank/DDBJ whole genome shotgun (WGS) entry which is preliminary data.</text>
</comment>
<evidence type="ECO:0000313" key="3">
    <source>
        <dbReference type="Proteomes" id="UP000050424"/>
    </source>
</evidence>
<organism evidence="2 3">
    <name type="scientific">Neonectria ditissima</name>
    <dbReference type="NCBI Taxonomy" id="78410"/>
    <lineage>
        <taxon>Eukaryota</taxon>
        <taxon>Fungi</taxon>
        <taxon>Dikarya</taxon>
        <taxon>Ascomycota</taxon>
        <taxon>Pezizomycotina</taxon>
        <taxon>Sordariomycetes</taxon>
        <taxon>Hypocreomycetidae</taxon>
        <taxon>Hypocreales</taxon>
        <taxon>Nectriaceae</taxon>
        <taxon>Neonectria</taxon>
    </lineage>
</organism>
<dbReference type="AlphaFoldDB" id="A0A0P7AVB4"/>
<proteinExistence type="predicted"/>
<evidence type="ECO:0000256" key="1">
    <source>
        <dbReference type="SAM" id="SignalP"/>
    </source>
</evidence>
<dbReference type="InterPro" id="IPR045690">
    <property type="entry name" value="DUF6055"/>
</dbReference>
<gene>
    <name evidence="2" type="ORF">AK830_g4724</name>
</gene>
<keyword evidence="1" id="KW-0732">Signal</keyword>
<evidence type="ECO:0000313" key="2">
    <source>
        <dbReference type="EMBL" id="KPM41874.1"/>
    </source>
</evidence>
<keyword evidence="3" id="KW-1185">Reference proteome</keyword>
<accession>A0A0P7AVB4</accession>
<protein>
    <recommendedName>
        <fullName evidence="4">Dockerin type 1</fullName>
    </recommendedName>
</protein>
<name>A0A0P7AVB4_9HYPO</name>
<dbReference type="OrthoDB" id="5319191at2759"/>
<evidence type="ECO:0008006" key="4">
    <source>
        <dbReference type="Google" id="ProtNLM"/>
    </source>
</evidence>
<feature type="signal peptide" evidence="1">
    <location>
        <begin position="1"/>
        <end position="20"/>
    </location>
</feature>
<dbReference type="EMBL" id="LKCW01000058">
    <property type="protein sequence ID" value="KPM41874.1"/>
    <property type="molecule type" value="Genomic_DNA"/>
</dbReference>
<dbReference type="SUPFAM" id="SSF55486">
    <property type="entry name" value="Metalloproteases ('zincins'), catalytic domain"/>
    <property type="match status" value="1"/>
</dbReference>
<feature type="chain" id="PRO_5006135096" description="Dockerin type 1" evidence="1">
    <location>
        <begin position="21"/>
        <end position="431"/>
    </location>
</feature>